<dbReference type="PANTHER" id="PTHR48098">
    <property type="entry name" value="ENTEROCHELIN ESTERASE-RELATED"/>
    <property type="match status" value="1"/>
</dbReference>
<dbReference type="EMBL" id="CP119326">
    <property type="protein sequence ID" value="WEK40200.1"/>
    <property type="molecule type" value="Genomic_DNA"/>
</dbReference>
<evidence type="ECO:0000313" key="3">
    <source>
        <dbReference type="Proteomes" id="UP001213664"/>
    </source>
</evidence>
<gene>
    <name evidence="2" type="ORF">P0Y50_00950</name>
</gene>
<dbReference type="PANTHER" id="PTHR48098:SF6">
    <property type="entry name" value="FERRI-BACILLIBACTIN ESTERASE BESA"/>
    <property type="match status" value="1"/>
</dbReference>
<dbReference type="InterPro" id="IPR000801">
    <property type="entry name" value="Esterase-like"/>
</dbReference>
<accession>A0AAJ5X4I4</accession>
<proteinExistence type="predicted"/>
<name>A0AAJ5X4I4_9CAUL</name>
<dbReference type="Gene3D" id="3.40.50.1820">
    <property type="entry name" value="alpha/beta hydrolase"/>
    <property type="match status" value="1"/>
</dbReference>
<dbReference type="GO" id="GO:0016787">
    <property type="term" value="F:hydrolase activity"/>
    <property type="evidence" value="ECO:0007669"/>
    <property type="project" value="UniProtKB-KW"/>
</dbReference>
<sequence length="313" mass="34244">MNRRSLLTLMAALPFAGAAQAEGAVAGGRLIVHEAVTSAHAKARNVSIWLPPGYEASDARHPVLYMHDGQNLFDAATASFGEWGVDEHLVRLIAGGQVRAPIVVGVWNTDLRLREYVPADLIAALPADMRDEVQAIYGGPSLSDGYLRFLVEELKPFVDRTYRTLTGPQDTMIAGSSMGGLISMAAVMKRPDVFSAAACLSTHWPLKVEGLEAGAALDVWRERLVAAWTGVIERGLPVPGAHRFYFDRGDETLDQFYAAFQTQVDRTFRRRGYGPGDFQSLVFPGAQHNEASWNQRLDVPLTFLLSPAPTRNP</sequence>
<reference evidence="2" key="1">
    <citation type="submission" date="2023-03" db="EMBL/GenBank/DDBJ databases">
        <title>Andean soil-derived lignocellulolytic bacterial consortium as a source of novel taxa and putative plastic-active enzymes.</title>
        <authorList>
            <person name="Diaz-Garcia L."/>
            <person name="Chuvochina M."/>
            <person name="Feuerriegel G."/>
            <person name="Bunk B."/>
            <person name="Sproer C."/>
            <person name="Streit W.R."/>
            <person name="Rodriguez L.M."/>
            <person name="Overmann J."/>
            <person name="Jimenez D.J."/>
        </authorList>
    </citation>
    <scope>NUCLEOTIDE SEQUENCE</scope>
    <source>
        <strain evidence="2">MAG 833</strain>
    </source>
</reference>
<feature type="chain" id="PRO_5042614146" evidence="1">
    <location>
        <begin position="22"/>
        <end position="313"/>
    </location>
</feature>
<dbReference type="InterPro" id="IPR029058">
    <property type="entry name" value="AB_hydrolase_fold"/>
</dbReference>
<dbReference type="AlphaFoldDB" id="A0AAJ5X4I4"/>
<dbReference type="Proteomes" id="UP001213664">
    <property type="component" value="Chromosome"/>
</dbReference>
<dbReference type="Pfam" id="PF00756">
    <property type="entry name" value="Esterase"/>
    <property type="match status" value="1"/>
</dbReference>
<feature type="signal peptide" evidence="1">
    <location>
        <begin position="1"/>
        <end position="21"/>
    </location>
</feature>
<keyword evidence="2" id="KW-0378">Hydrolase</keyword>
<keyword evidence="1" id="KW-0732">Signal</keyword>
<organism evidence="2 3">
    <name type="scientific">Candidatus Brevundimonas colombiensis</name>
    <dbReference type="NCBI Taxonomy" id="3121376"/>
    <lineage>
        <taxon>Bacteria</taxon>
        <taxon>Pseudomonadati</taxon>
        <taxon>Pseudomonadota</taxon>
        <taxon>Alphaproteobacteria</taxon>
        <taxon>Caulobacterales</taxon>
        <taxon>Caulobacteraceae</taxon>
        <taxon>Brevundimonas</taxon>
    </lineage>
</organism>
<evidence type="ECO:0000313" key="2">
    <source>
        <dbReference type="EMBL" id="WEK40200.1"/>
    </source>
</evidence>
<evidence type="ECO:0000256" key="1">
    <source>
        <dbReference type="SAM" id="SignalP"/>
    </source>
</evidence>
<dbReference type="InterPro" id="IPR050583">
    <property type="entry name" value="Mycobacterial_A85_antigen"/>
</dbReference>
<dbReference type="SUPFAM" id="SSF53474">
    <property type="entry name" value="alpha/beta-Hydrolases"/>
    <property type="match status" value="1"/>
</dbReference>
<protein>
    <submittedName>
        <fullName evidence="2">Alpha/beta hydrolase-fold protein</fullName>
    </submittedName>
</protein>